<name>A0ACD4XZ48_PSEFL</name>
<protein>
    <submittedName>
        <fullName evidence="1">LysE family translocator</fullName>
    </submittedName>
</protein>
<dbReference type="EMBL" id="CP140009">
    <property type="protein sequence ID" value="WQD74291.1"/>
    <property type="molecule type" value="Genomic_DNA"/>
</dbReference>
<accession>A0ACD4XZ48</accession>
<keyword evidence="2" id="KW-1185">Reference proteome</keyword>
<gene>
    <name evidence="1" type="ORF">U0037_10130</name>
</gene>
<dbReference type="Proteomes" id="UP001325023">
    <property type="component" value="Chromosome"/>
</dbReference>
<evidence type="ECO:0000313" key="1">
    <source>
        <dbReference type="EMBL" id="WQD74291.1"/>
    </source>
</evidence>
<proteinExistence type="predicted"/>
<evidence type="ECO:0000313" key="2">
    <source>
        <dbReference type="Proteomes" id="UP001325023"/>
    </source>
</evidence>
<reference evidence="1" key="1">
    <citation type="submission" date="2023-12" db="EMBL/GenBank/DDBJ databases">
        <title>Genome sequencing and assembly of bacterial species from a model synthetic community.</title>
        <authorList>
            <person name="Hogle S.L."/>
        </authorList>
    </citation>
    <scope>NUCLEOTIDE SEQUENCE</scope>
    <source>
        <strain evidence="1">SBW25</strain>
    </source>
</reference>
<organism evidence="1 2">
    <name type="scientific">Pseudomonas fluorescens</name>
    <dbReference type="NCBI Taxonomy" id="294"/>
    <lineage>
        <taxon>Bacteria</taxon>
        <taxon>Pseudomonadati</taxon>
        <taxon>Pseudomonadota</taxon>
        <taxon>Gammaproteobacteria</taxon>
        <taxon>Pseudomonadales</taxon>
        <taxon>Pseudomonadaceae</taxon>
        <taxon>Pseudomonas</taxon>
    </lineage>
</organism>
<sequence>MFDISAVVTVLTVSAVGVMIPGPSFVAVVHKAVSGCRTDAIAFVMGIVAVNLIWATCAIFGIGMVFKLFPWLAAAVKIAGGAYLVWFGLRLIIASRTAGAKPQMKPKSTGLRAAFFQGAAMNTMNPKSIAFFAAIFSSAAPAHVSTATFLAMLAAVGATALCWYGLVALVLSHATIAKAYQNAKRTVDRICGVLLIGLGVRQITR</sequence>